<evidence type="ECO:0000256" key="5">
    <source>
        <dbReference type="ARBA" id="ARBA00022755"/>
    </source>
</evidence>
<dbReference type="SUPFAM" id="SSF53223">
    <property type="entry name" value="Aminoacid dehydrogenase-like, N-terminal domain"/>
    <property type="match status" value="1"/>
</dbReference>
<comment type="caution">
    <text evidence="12">Lacks conserved residue(s) required for the propagation of feature annotation.</text>
</comment>
<dbReference type="HAMAP" id="MF_01576">
    <property type="entry name" value="THF_DHG_CYH"/>
    <property type="match status" value="1"/>
</dbReference>
<comment type="catalytic activity">
    <reaction evidence="12">
        <text>(6R)-5,10-methylene-5,6,7,8-tetrahydrofolate + NADP(+) = (6R)-5,10-methenyltetrahydrofolate + NADPH</text>
        <dbReference type="Rhea" id="RHEA:22812"/>
        <dbReference type="ChEBI" id="CHEBI:15636"/>
        <dbReference type="ChEBI" id="CHEBI:57455"/>
        <dbReference type="ChEBI" id="CHEBI:57783"/>
        <dbReference type="ChEBI" id="CHEBI:58349"/>
        <dbReference type="EC" id="1.5.1.5"/>
    </reaction>
</comment>
<dbReference type="FunFam" id="3.40.50.720:FF:000189">
    <property type="entry name" value="Bifunctional protein FolD"/>
    <property type="match status" value="1"/>
</dbReference>
<dbReference type="PANTHER" id="PTHR48099:SF5">
    <property type="entry name" value="C-1-TETRAHYDROFOLATE SYNTHASE, CYTOPLASMIC"/>
    <property type="match status" value="1"/>
</dbReference>
<dbReference type="PROSITE" id="PS00767">
    <property type="entry name" value="THF_DHG_CYH_2"/>
    <property type="match status" value="1"/>
</dbReference>
<evidence type="ECO:0000256" key="4">
    <source>
        <dbReference type="ARBA" id="ARBA00022605"/>
    </source>
</evidence>
<dbReference type="CDD" id="cd01080">
    <property type="entry name" value="NAD_bind_m-THF_DH_Cyclohyd"/>
    <property type="match status" value="1"/>
</dbReference>
<evidence type="ECO:0000259" key="13">
    <source>
        <dbReference type="Pfam" id="PF00763"/>
    </source>
</evidence>
<dbReference type="Pfam" id="PF02882">
    <property type="entry name" value="THF_DHG_CYH_C"/>
    <property type="match status" value="1"/>
</dbReference>
<evidence type="ECO:0000256" key="12">
    <source>
        <dbReference type="HAMAP-Rule" id="MF_01576"/>
    </source>
</evidence>
<keyword evidence="7 12" id="KW-0521">NADP</keyword>
<accession>A0A5B8A4B1</accession>
<dbReference type="EMBL" id="CP040896">
    <property type="protein sequence ID" value="QDA62087.1"/>
    <property type="molecule type" value="Genomic_DNA"/>
</dbReference>
<name>A0A5B8A4B1_9BACT</name>
<dbReference type="GO" id="GO:0004488">
    <property type="term" value="F:methylenetetrahydrofolate dehydrogenase (NADP+) activity"/>
    <property type="evidence" value="ECO:0007669"/>
    <property type="project" value="UniProtKB-UniRule"/>
</dbReference>
<keyword evidence="16" id="KW-1185">Reference proteome</keyword>
<evidence type="ECO:0000256" key="8">
    <source>
        <dbReference type="ARBA" id="ARBA00023002"/>
    </source>
</evidence>
<evidence type="ECO:0000256" key="3">
    <source>
        <dbReference type="ARBA" id="ARBA00022563"/>
    </source>
</evidence>
<dbReference type="SUPFAM" id="SSF51735">
    <property type="entry name" value="NAD(P)-binding Rossmann-fold domains"/>
    <property type="match status" value="1"/>
</dbReference>
<dbReference type="GO" id="GO:0006164">
    <property type="term" value="P:purine nucleotide biosynthetic process"/>
    <property type="evidence" value="ECO:0007669"/>
    <property type="project" value="UniProtKB-KW"/>
</dbReference>
<sequence>MTTTPEVSTTYQLIDGKKTAEDIKVEIAAEVAQLKAAGKKVPHLAAILVGHDGGSETYVRNKVLACERVGFESTLIRYEDDVTEAELLAKVEELNHDPGIDGFIVQLPLPAHISSEKVIETIRPEKDVDGFHPMNIGRMVAGLPALLPATPSGIVELLSRYGIETNGRHCVVIGRSNIVGTPVSILLAKNLEPGNCTVTLCHSRTRNLAEITRTADIVVAALGRPEFVTADMVSPGAVVIDVGTTRVEDASKKSGFTLKGDVNFAEVAPKTSYITPVPGGVGPMTIAMLLLNTLRAAKGEVYPR</sequence>
<dbReference type="PRINTS" id="PR00085">
    <property type="entry name" value="THFDHDRGNASE"/>
</dbReference>
<evidence type="ECO:0000256" key="2">
    <source>
        <dbReference type="ARBA" id="ARBA00011738"/>
    </source>
</evidence>
<protein>
    <recommendedName>
        <fullName evidence="12">Bifunctional protein FolD</fullName>
    </recommendedName>
    <domain>
        <recommendedName>
            <fullName evidence="12">Methylenetetrahydrofolate dehydrogenase</fullName>
            <ecNumber evidence="12">1.5.1.5</ecNumber>
        </recommendedName>
    </domain>
    <domain>
        <recommendedName>
            <fullName evidence="12">Methenyltetrahydrofolate cyclohydrolase</fullName>
            <ecNumber evidence="12">3.5.4.9</ecNumber>
        </recommendedName>
    </domain>
</protein>
<dbReference type="AlphaFoldDB" id="A0A5B8A4B1"/>
<evidence type="ECO:0000313" key="15">
    <source>
        <dbReference type="EMBL" id="QDA62087.1"/>
    </source>
</evidence>
<dbReference type="EC" id="1.5.1.5" evidence="12"/>
<feature type="domain" description="Tetrahydrofolate dehydrogenase/cyclohydrolase catalytic" evidence="13">
    <location>
        <begin position="14"/>
        <end position="129"/>
    </location>
</feature>
<dbReference type="InterPro" id="IPR000672">
    <property type="entry name" value="THF_DH/CycHdrlase"/>
</dbReference>
<dbReference type="Proteomes" id="UP000305398">
    <property type="component" value="Chromosome"/>
</dbReference>
<keyword evidence="9 12" id="KW-0368">Histidine biosynthesis</keyword>
<evidence type="ECO:0000256" key="1">
    <source>
        <dbReference type="ARBA" id="ARBA00004777"/>
    </source>
</evidence>
<keyword evidence="10 12" id="KW-0486">Methionine biosynthesis</keyword>
<dbReference type="GO" id="GO:0005829">
    <property type="term" value="C:cytosol"/>
    <property type="evidence" value="ECO:0007669"/>
    <property type="project" value="TreeGrafter"/>
</dbReference>
<comment type="catalytic activity">
    <reaction evidence="12">
        <text>(6R)-5,10-methenyltetrahydrofolate + H2O = (6R)-10-formyltetrahydrofolate + H(+)</text>
        <dbReference type="Rhea" id="RHEA:23700"/>
        <dbReference type="ChEBI" id="CHEBI:15377"/>
        <dbReference type="ChEBI" id="CHEBI:15378"/>
        <dbReference type="ChEBI" id="CHEBI:57455"/>
        <dbReference type="ChEBI" id="CHEBI:195366"/>
        <dbReference type="EC" id="3.5.4.9"/>
    </reaction>
</comment>
<evidence type="ECO:0000256" key="7">
    <source>
        <dbReference type="ARBA" id="ARBA00022857"/>
    </source>
</evidence>
<keyword evidence="4 12" id="KW-0028">Amino-acid biosynthesis</keyword>
<dbReference type="KEGG" id="hyj:FHG12_19160"/>
<evidence type="ECO:0000256" key="10">
    <source>
        <dbReference type="ARBA" id="ARBA00023167"/>
    </source>
</evidence>
<dbReference type="FunFam" id="3.40.50.10860:FF:000005">
    <property type="entry name" value="C-1-tetrahydrofolate synthase, cytoplasmic, putative"/>
    <property type="match status" value="1"/>
</dbReference>
<dbReference type="UniPathway" id="UPA00193"/>
<dbReference type="EC" id="3.5.4.9" evidence="12"/>
<reference evidence="15 16" key="1">
    <citation type="submission" date="2019-06" db="EMBL/GenBank/DDBJ databases">
        <authorList>
            <person name="Srinivasan S."/>
        </authorList>
    </citation>
    <scope>NUCLEOTIDE SEQUENCE [LARGE SCALE GENOMIC DNA]</scope>
    <source>
        <strain evidence="15 16">17J68-5</strain>
    </source>
</reference>
<proteinExistence type="inferred from homology"/>
<dbReference type="Pfam" id="PF00763">
    <property type="entry name" value="THF_DHG_CYH"/>
    <property type="match status" value="1"/>
</dbReference>
<comment type="function">
    <text evidence="12">Catalyzes the oxidation of 5,10-methylenetetrahydrofolate to 5,10-methenyltetrahydrofolate and then the hydrolysis of 5,10-methenyltetrahydrofolate to 10-formyltetrahydrofolate.</text>
</comment>
<dbReference type="PANTHER" id="PTHR48099">
    <property type="entry name" value="C-1-TETRAHYDROFOLATE SYNTHASE, CYTOPLASMIC-RELATED"/>
    <property type="match status" value="1"/>
</dbReference>
<dbReference type="RefSeq" id="WP_139517318.1">
    <property type="nucleotide sequence ID" value="NZ_CP040896.1"/>
</dbReference>
<keyword evidence="11 12" id="KW-0511">Multifunctional enzyme</keyword>
<organism evidence="15 16">
    <name type="scientific">Hymenobacter jejuensis</name>
    <dbReference type="NCBI Taxonomy" id="2502781"/>
    <lineage>
        <taxon>Bacteria</taxon>
        <taxon>Pseudomonadati</taxon>
        <taxon>Bacteroidota</taxon>
        <taxon>Cytophagia</taxon>
        <taxon>Cytophagales</taxon>
        <taxon>Hymenobacteraceae</taxon>
        <taxon>Hymenobacter</taxon>
    </lineage>
</organism>
<keyword evidence="6 12" id="KW-0378">Hydrolase</keyword>
<dbReference type="InterPro" id="IPR020867">
    <property type="entry name" value="THF_DH/CycHdrlase_CS"/>
</dbReference>
<dbReference type="GO" id="GO:0035999">
    <property type="term" value="P:tetrahydrofolate interconversion"/>
    <property type="evidence" value="ECO:0007669"/>
    <property type="project" value="UniProtKB-UniRule"/>
</dbReference>
<feature type="binding site" evidence="12">
    <location>
        <position position="244"/>
    </location>
    <ligand>
        <name>NADP(+)</name>
        <dbReference type="ChEBI" id="CHEBI:58349"/>
    </ligand>
</feature>
<dbReference type="InterPro" id="IPR020631">
    <property type="entry name" value="THF_DH/CycHdrlase_NAD-bd_dom"/>
</dbReference>
<comment type="similarity">
    <text evidence="12">Belongs to the tetrahydrofolate dehydrogenase/cyclohydrolase family.</text>
</comment>
<evidence type="ECO:0000313" key="16">
    <source>
        <dbReference type="Proteomes" id="UP000305398"/>
    </source>
</evidence>
<keyword evidence="3 12" id="KW-0554">One-carbon metabolism</keyword>
<dbReference type="InterPro" id="IPR036291">
    <property type="entry name" value="NAD(P)-bd_dom_sf"/>
</dbReference>
<evidence type="ECO:0000256" key="9">
    <source>
        <dbReference type="ARBA" id="ARBA00023102"/>
    </source>
</evidence>
<dbReference type="OrthoDB" id="9803580at2"/>
<dbReference type="InterPro" id="IPR046346">
    <property type="entry name" value="Aminoacid_DH-like_N_sf"/>
</dbReference>
<evidence type="ECO:0000259" key="14">
    <source>
        <dbReference type="Pfam" id="PF02882"/>
    </source>
</evidence>
<feature type="domain" description="Tetrahydrofolate dehydrogenase/cyclohydrolase NAD(P)-binding" evidence="14">
    <location>
        <begin position="148"/>
        <end position="298"/>
    </location>
</feature>
<dbReference type="InterPro" id="IPR020630">
    <property type="entry name" value="THF_DH/CycHdrlase_cat_dom"/>
</dbReference>
<dbReference type="GO" id="GO:0004477">
    <property type="term" value="F:methenyltetrahydrofolate cyclohydrolase activity"/>
    <property type="evidence" value="ECO:0007669"/>
    <property type="project" value="UniProtKB-UniRule"/>
</dbReference>
<comment type="pathway">
    <text evidence="1 12">One-carbon metabolism; tetrahydrofolate interconversion.</text>
</comment>
<dbReference type="Gene3D" id="3.40.50.10860">
    <property type="entry name" value="Leucine Dehydrogenase, chain A, domain 1"/>
    <property type="match status" value="1"/>
</dbReference>
<dbReference type="PROSITE" id="PS00766">
    <property type="entry name" value="THF_DHG_CYH_1"/>
    <property type="match status" value="1"/>
</dbReference>
<dbReference type="Gene3D" id="3.40.50.720">
    <property type="entry name" value="NAD(P)-binding Rossmann-like Domain"/>
    <property type="match status" value="1"/>
</dbReference>
<comment type="subunit">
    <text evidence="2 12">Homodimer.</text>
</comment>
<keyword evidence="8 12" id="KW-0560">Oxidoreductase</keyword>
<gene>
    <name evidence="12" type="primary">folD</name>
    <name evidence="15" type="ORF">FHG12_19160</name>
</gene>
<dbReference type="GO" id="GO:0009086">
    <property type="term" value="P:methionine biosynthetic process"/>
    <property type="evidence" value="ECO:0007669"/>
    <property type="project" value="UniProtKB-KW"/>
</dbReference>
<keyword evidence="5 12" id="KW-0658">Purine biosynthesis</keyword>
<feature type="binding site" evidence="12">
    <location>
        <begin position="174"/>
        <end position="176"/>
    </location>
    <ligand>
        <name>NADP(+)</name>
        <dbReference type="ChEBI" id="CHEBI:58349"/>
    </ligand>
</feature>
<evidence type="ECO:0000256" key="11">
    <source>
        <dbReference type="ARBA" id="ARBA00023268"/>
    </source>
</evidence>
<dbReference type="GO" id="GO:0000105">
    <property type="term" value="P:L-histidine biosynthetic process"/>
    <property type="evidence" value="ECO:0007669"/>
    <property type="project" value="UniProtKB-KW"/>
</dbReference>
<evidence type="ECO:0000256" key="6">
    <source>
        <dbReference type="ARBA" id="ARBA00022801"/>
    </source>
</evidence>